<evidence type="ECO:0000256" key="4">
    <source>
        <dbReference type="ARBA" id="ARBA00022692"/>
    </source>
</evidence>
<keyword evidence="2 7" id="KW-0813">Transport</keyword>
<feature type="transmembrane region" description="Helical" evidence="7">
    <location>
        <begin position="99"/>
        <end position="122"/>
    </location>
</feature>
<comment type="caution">
    <text evidence="9">The sequence shown here is derived from an EMBL/GenBank/DDBJ whole genome shotgun (WGS) entry which is preliminary data.</text>
</comment>
<dbReference type="GO" id="GO:0055085">
    <property type="term" value="P:transmembrane transport"/>
    <property type="evidence" value="ECO:0007669"/>
    <property type="project" value="InterPro"/>
</dbReference>
<comment type="subcellular location">
    <subcellularLocation>
        <location evidence="1 7">Cell membrane</location>
        <topology evidence="1 7">Multi-pass membrane protein</topology>
    </subcellularLocation>
</comment>
<feature type="transmembrane region" description="Helical" evidence="7">
    <location>
        <begin position="236"/>
        <end position="262"/>
    </location>
</feature>
<dbReference type="GO" id="GO:0005886">
    <property type="term" value="C:plasma membrane"/>
    <property type="evidence" value="ECO:0007669"/>
    <property type="project" value="UniProtKB-SubCell"/>
</dbReference>
<dbReference type="InterPro" id="IPR045621">
    <property type="entry name" value="BPD_transp_1_N"/>
</dbReference>
<evidence type="ECO:0000256" key="3">
    <source>
        <dbReference type="ARBA" id="ARBA00022475"/>
    </source>
</evidence>
<evidence type="ECO:0000256" key="5">
    <source>
        <dbReference type="ARBA" id="ARBA00022989"/>
    </source>
</evidence>
<dbReference type="Gene3D" id="1.10.3720.10">
    <property type="entry name" value="MetI-like"/>
    <property type="match status" value="1"/>
</dbReference>
<dbReference type="PANTHER" id="PTHR43163">
    <property type="entry name" value="DIPEPTIDE TRANSPORT SYSTEM PERMEASE PROTEIN DPPB-RELATED"/>
    <property type="match status" value="1"/>
</dbReference>
<dbReference type="HOGENOM" id="CLU_036879_1_2_9"/>
<keyword evidence="6 7" id="KW-0472">Membrane</keyword>
<keyword evidence="5 7" id="KW-1133">Transmembrane helix</keyword>
<feature type="transmembrane region" description="Helical" evidence="7">
    <location>
        <begin position="282"/>
        <end position="308"/>
    </location>
</feature>
<feature type="transmembrane region" description="Helical" evidence="7">
    <location>
        <begin position="12"/>
        <end position="30"/>
    </location>
</feature>
<gene>
    <name evidence="9" type="ORF">N495_06340</name>
</gene>
<proteinExistence type="inferred from homology"/>
<evidence type="ECO:0000256" key="1">
    <source>
        <dbReference type="ARBA" id="ARBA00004651"/>
    </source>
</evidence>
<keyword evidence="4 7" id="KW-0812">Transmembrane</keyword>
<dbReference type="PROSITE" id="PS50928">
    <property type="entry name" value="ABC_TM1"/>
    <property type="match status" value="1"/>
</dbReference>
<dbReference type="AlphaFoldDB" id="A0A0D1BTW6"/>
<reference evidence="9 10" key="1">
    <citation type="submission" date="2014-06" db="EMBL/GenBank/DDBJ databases">
        <title>Genome characterization of distinct group I Clostridium botulinum lineages.</title>
        <authorList>
            <person name="Giordani F."/>
            <person name="Anselmo A."/>
            <person name="Fillo S."/>
            <person name="Palozzi A.M."/>
            <person name="Fortunato A."/>
            <person name="Gentile B."/>
            <person name="Ciammaruconi A."/>
            <person name="Anniballi F."/>
            <person name="De Medici D."/>
            <person name="Lista F."/>
        </authorList>
    </citation>
    <scope>NUCLEOTIDE SEQUENCE [LARGE SCALE GENOMIC DNA]</scope>
    <source>
        <strain evidence="9 10">B2 450</strain>
    </source>
</reference>
<feature type="domain" description="ABC transmembrane type-1" evidence="8">
    <location>
        <begin position="95"/>
        <end position="301"/>
    </location>
</feature>
<protein>
    <submittedName>
        <fullName evidence="9">Peptide permease</fullName>
    </submittedName>
</protein>
<evidence type="ECO:0000313" key="10">
    <source>
        <dbReference type="Proteomes" id="UP000032250"/>
    </source>
</evidence>
<dbReference type="SUPFAM" id="SSF161098">
    <property type="entry name" value="MetI-like"/>
    <property type="match status" value="1"/>
</dbReference>
<keyword evidence="3" id="KW-1003">Cell membrane</keyword>
<accession>A0A0D1BTW6</accession>
<evidence type="ECO:0000259" key="8">
    <source>
        <dbReference type="PROSITE" id="PS50928"/>
    </source>
</evidence>
<dbReference type="PANTHER" id="PTHR43163:SF6">
    <property type="entry name" value="DIPEPTIDE TRANSPORT SYSTEM PERMEASE PROTEIN DPPB-RELATED"/>
    <property type="match status" value="1"/>
</dbReference>
<dbReference type="OrthoDB" id="9773221at2"/>
<dbReference type="EMBL" id="JXSU01000007">
    <property type="protein sequence ID" value="KIS23222.1"/>
    <property type="molecule type" value="Genomic_DNA"/>
</dbReference>
<feature type="transmembrane region" description="Helical" evidence="7">
    <location>
        <begin position="134"/>
        <end position="155"/>
    </location>
</feature>
<feature type="transmembrane region" description="Helical" evidence="7">
    <location>
        <begin position="182"/>
        <end position="201"/>
    </location>
</feature>
<dbReference type="InterPro" id="IPR035906">
    <property type="entry name" value="MetI-like_sf"/>
</dbReference>
<sequence length="317" mass="35319">MSKYIRKRIIEAIPILIFISIISFLLIKLAPGDPIRAFINPKMKPSDIARIRHNLGLDKPIYIQYILWLKNVLKGDLGYSLINSRPISTQIIERLPATLLLMGSSLLISLVLGIIFGVISAVNKNKLIDNILSIISYIGISIPSFWFAMILIYIFSVNLKLLPSVGMHTIGVDSRLDVLKHLILPCTVLSFGNISVITRYIRSNVISELSEDYVMIAYAKGLSKKRILYKHVLKNALLPIITILGMSLPNLVAGAFITETIFGWPGMGRLGIKAIFGFDYPLIMAITMLTSVLLIIGNLLADICYSLIDPRIKELGR</sequence>
<evidence type="ECO:0000313" key="9">
    <source>
        <dbReference type="EMBL" id="KIS23222.1"/>
    </source>
</evidence>
<dbReference type="RefSeq" id="WP_042385301.1">
    <property type="nucleotide sequence ID" value="NZ_JXSU01000007.1"/>
</dbReference>
<dbReference type="CDD" id="cd06261">
    <property type="entry name" value="TM_PBP2"/>
    <property type="match status" value="1"/>
</dbReference>
<evidence type="ECO:0000256" key="2">
    <source>
        <dbReference type="ARBA" id="ARBA00022448"/>
    </source>
</evidence>
<name>A0A0D1BTW6_CLOBO</name>
<dbReference type="Pfam" id="PF00528">
    <property type="entry name" value="BPD_transp_1"/>
    <property type="match status" value="1"/>
</dbReference>
<dbReference type="Proteomes" id="UP000032250">
    <property type="component" value="Unassembled WGS sequence"/>
</dbReference>
<comment type="similarity">
    <text evidence="7">Belongs to the binding-protein-dependent transport system permease family.</text>
</comment>
<dbReference type="InterPro" id="IPR000515">
    <property type="entry name" value="MetI-like"/>
</dbReference>
<dbReference type="Pfam" id="PF19300">
    <property type="entry name" value="BPD_transp_1_N"/>
    <property type="match status" value="1"/>
</dbReference>
<organism evidence="9 10">
    <name type="scientific">Clostridium botulinum B2 450</name>
    <dbReference type="NCBI Taxonomy" id="1379739"/>
    <lineage>
        <taxon>Bacteria</taxon>
        <taxon>Bacillati</taxon>
        <taxon>Bacillota</taxon>
        <taxon>Clostridia</taxon>
        <taxon>Eubacteriales</taxon>
        <taxon>Clostridiaceae</taxon>
        <taxon>Clostridium</taxon>
    </lineage>
</organism>
<evidence type="ECO:0000256" key="7">
    <source>
        <dbReference type="RuleBase" id="RU363032"/>
    </source>
</evidence>
<evidence type="ECO:0000256" key="6">
    <source>
        <dbReference type="ARBA" id="ARBA00023136"/>
    </source>
</evidence>
<dbReference type="PATRIC" id="fig|1379739.3.peg.1600"/>